<comment type="similarity">
    <text evidence="2">Belongs to the OXA1/ALB3/YidC family.</text>
</comment>
<gene>
    <name evidence="7" type="ORF">CCHL11_01584</name>
</gene>
<dbReference type="GO" id="GO:0032979">
    <property type="term" value="P:protein insertion into mitochondrial inner membrane from matrix"/>
    <property type="evidence" value="ECO:0007669"/>
    <property type="project" value="TreeGrafter"/>
</dbReference>
<protein>
    <submittedName>
        <fullName evidence="7">Mitochondrial inner membrane protein oxa1-1</fullName>
    </submittedName>
</protein>
<dbReference type="PANTHER" id="PTHR12428">
    <property type="entry name" value="OXA1"/>
    <property type="match status" value="1"/>
</dbReference>
<dbReference type="GO" id="GO:0005743">
    <property type="term" value="C:mitochondrial inner membrane"/>
    <property type="evidence" value="ECO:0007669"/>
    <property type="project" value="TreeGrafter"/>
</dbReference>
<evidence type="ECO:0000256" key="5">
    <source>
        <dbReference type="ARBA" id="ARBA00023136"/>
    </source>
</evidence>
<dbReference type="InterPro" id="IPR001708">
    <property type="entry name" value="YidC/ALB3/OXA1/COX18"/>
</dbReference>
<dbReference type="Proteomes" id="UP000186583">
    <property type="component" value="Unassembled WGS sequence"/>
</dbReference>
<keyword evidence="8" id="KW-1185">Reference proteome</keyword>
<keyword evidence="4 6" id="KW-1133">Transmembrane helix</keyword>
<reference evidence="7 8" key="1">
    <citation type="submission" date="2016-11" db="EMBL/GenBank/DDBJ databases">
        <title>Draft Genome Assembly of Colletotrichum chlorophyti a pathogen of herbaceous plants.</title>
        <authorList>
            <person name="Gan P."/>
            <person name="Narusaka M."/>
            <person name="Tsushima A."/>
            <person name="Narusaka Y."/>
            <person name="Takano Y."/>
            <person name="Shirasu K."/>
        </authorList>
    </citation>
    <scope>NUCLEOTIDE SEQUENCE [LARGE SCALE GENOMIC DNA]</scope>
    <source>
        <strain evidence="7 8">NTL11</strain>
    </source>
</reference>
<dbReference type="PANTHER" id="PTHR12428:SF65">
    <property type="entry name" value="CYTOCHROME C OXIDASE ASSEMBLY PROTEIN COX18, MITOCHONDRIAL"/>
    <property type="match status" value="1"/>
</dbReference>
<evidence type="ECO:0000313" key="8">
    <source>
        <dbReference type="Proteomes" id="UP000186583"/>
    </source>
</evidence>
<sequence>MASLRVARHAFAPSNRQPLGLAAASPYSASLRPHPISATPQAFRRNNDVSARSFHVYPYIDSAINSTCDGLIWLNSLSAAPHWGSTIVAAALGVALIRVPLHLSSKYIANRQAESTPLISAWRHMISADRLSAALQLARIRKRIAKERGCQDWKAYGPVLGIPAWFLMSESLRRLLGAGGGWLSLLTSGNKKNTESAGEAAKSVSEYASTAWSSSTDVVSKHAQQLSDAVEAMTSGGFLWFTDLTVADPTMFGLPLILAGTMSYSFWPKDKYMRELVFDTQGATEYLPPAVKWRVRLTRALLCTGVVVPALCVQLPAGLFLYWITSMWFNTFFSKIIDKSYKSPNIIKPCKNYERRTLRSS</sequence>
<dbReference type="AlphaFoldDB" id="A0A1Q8RY54"/>
<dbReference type="STRING" id="708187.A0A1Q8RY54"/>
<evidence type="ECO:0000256" key="2">
    <source>
        <dbReference type="ARBA" id="ARBA00009877"/>
    </source>
</evidence>
<comment type="subcellular location">
    <subcellularLocation>
        <location evidence="1">Membrane</location>
        <topology evidence="1">Multi-pass membrane protein</topology>
    </subcellularLocation>
</comment>
<dbReference type="OrthoDB" id="2148490at2759"/>
<evidence type="ECO:0000256" key="1">
    <source>
        <dbReference type="ARBA" id="ARBA00004141"/>
    </source>
</evidence>
<keyword evidence="5 6" id="KW-0472">Membrane</keyword>
<feature type="transmembrane region" description="Helical" evidence="6">
    <location>
        <begin position="300"/>
        <end position="324"/>
    </location>
</feature>
<evidence type="ECO:0000256" key="4">
    <source>
        <dbReference type="ARBA" id="ARBA00022989"/>
    </source>
</evidence>
<dbReference type="EMBL" id="MPGH01000060">
    <property type="protein sequence ID" value="OLN92040.1"/>
    <property type="molecule type" value="Genomic_DNA"/>
</dbReference>
<keyword evidence="3 6" id="KW-0812">Transmembrane</keyword>
<evidence type="ECO:0000313" key="7">
    <source>
        <dbReference type="EMBL" id="OLN92040.1"/>
    </source>
</evidence>
<evidence type="ECO:0000256" key="6">
    <source>
        <dbReference type="SAM" id="Phobius"/>
    </source>
</evidence>
<dbReference type="GO" id="GO:0032977">
    <property type="term" value="F:membrane insertase activity"/>
    <property type="evidence" value="ECO:0007669"/>
    <property type="project" value="InterPro"/>
</dbReference>
<organism evidence="7 8">
    <name type="scientific">Colletotrichum chlorophyti</name>
    <dbReference type="NCBI Taxonomy" id="708187"/>
    <lineage>
        <taxon>Eukaryota</taxon>
        <taxon>Fungi</taxon>
        <taxon>Dikarya</taxon>
        <taxon>Ascomycota</taxon>
        <taxon>Pezizomycotina</taxon>
        <taxon>Sordariomycetes</taxon>
        <taxon>Hypocreomycetidae</taxon>
        <taxon>Glomerellales</taxon>
        <taxon>Glomerellaceae</taxon>
        <taxon>Colletotrichum</taxon>
    </lineage>
</organism>
<dbReference type="GO" id="GO:0033617">
    <property type="term" value="P:mitochondrial respiratory chain complex IV assembly"/>
    <property type="evidence" value="ECO:0007669"/>
    <property type="project" value="TreeGrafter"/>
</dbReference>
<accession>A0A1Q8RY54</accession>
<evidence type="ECO:0000256" key="3">
    <source>
        <dbReference type="ARBA" id="ARBA00022692"/>
    </source>
</evidence>
<comment type="caution">
    <text evidence="7">The sequence shown here is derived from an EMBL/GenBank/DDBJ whole genome shotgun (WGS) entry which is preliminary data.</text>
</comment>
<name>A0A1Q8RY54_9PEZI</name>
<proteinExistence type="inferred from homology"/>